<feature type="signal peptide" evidence="2">
    <location>
        <begin position="1"/>
        <end position="31"/>
    </location>
</feature>
<name>A0ABX7U210_STRCY</name>
<accession>A0ABX7U210</accession>
<evidence type="ECO:0000256" key="1">
    <source>
        <dbReference type="SAM" id="MobiDB-lite"/>
    </source>
</evidence>
<evidence type="ECO:0000313" key="3">
    <source>
        <dbReference type="EMBL" id="QTE01657.1"/>
    </source>
</evidence>
<dbReference type="EMBL" id="CP071839">
    <property type="protein sequence ID" value="QTE01657.1"/>
    <property type="molecule type" value="Genomic_DNA"/>
</dbReference>
<feature type="region of interest" description="Disordered" evidence="1">
    <location>
        <begin position="93"/>
        <end position="122"/>
    </location>
</feature>
<protein>
    <recommendedName>
        <fullName evidence="5">Secreted protein</fullName>
    </recommendedName>
</protein>
<dbReference type="Proteomes" id="UP000663908">
    <property type="component" value="Chromosome"/>
</dbReference>
<evidence type="ECO:0008006" key="5">
    <source>
        <dbReference type="Google" id="ProtNLM"/>
    </source>
</evidence>
<reference evidence="3 4" key="1">
    <citation type="submission" date="2021-03" db="EMBL/GenBank/DDBJ databases">
        <title>Complete genome sequence of Streptomyces cyanogenus S136, producer of anticancer angucycline landomycin A.</title>
        <authorList>
            <person name="Hrab P."/>
            <person name="Ruckert C."/>
            <person name="Busche T."/>
            <person name="Ostash I."/>
            <person name="Kalinowski J."/>
            <person name="Fedorenko V."/>
            <person name="Yushchuk O."/>
            <person name="Ostash B."/>
        </authorList>
    </citation>
    <scope>NUCLEOTIDE SEQUENCE [LARGE SCALE GENOMIC DNA]</scope>
    <source>
        <strain evidence="3 4">S136</strain>
    </source>
</reference>
<dbReference type="RefSeq" id="WP_208035068.1">
    <property type="nucleotide sequence ID" value="NZ_CP071839.1"/>
</dbReference>
<feature type="chain" id="PRO_5045816144" description="Secreted protein" evidence="2">
    <location>
        <begin position="32"/>
        <end position="131"/>
    </location>
</feature>
<keyword evidence="2" id="KW-0732">Signal</keyword>
<evidence type="ECO:0000256" key="2">
    <source>
        <dbReference type="SAM" id="SignalP"/>
    </source>
</evidence>
<gene>
    <name evidence="3" type="ORF">S1361_30285</name>
</gene>
<feature type="region of interest" description="Disordered" evidence="1">
    <location>
        <begin position="53"/>
        <end position="76"/>
    </location>
</feature>
<sequence>MFRGTAVRSLLTLLGAALLAFQLFTPTGTFAPAHTFRQALTKAQTGITTSALPVREGTDKVRAPSCPGDPLGAPHVRDRQRCPASCCCQERGPISGRTAGADPSAPSEVRHRPTPRASRAHTPAALQVFRC</sequence>
<keyword evidence="4" id="KW-1185">Reference proteome</keyword>
<organism evidence="3 4">
    <name type="scientific">Streptomyces cyanogenus</name>
    <dbReference type="NCBI Taxonomy" id="80860"/>
    <lineage>
        <taxon>Bacteria</taxon>
        <taxon>Bacillati</taxon>
        <taxon>Actinomycetota</taxon>
        <taxon>Actinomycetes</taxon>
        <taxon>Kitasatosporales</taxon>
        <taxon>Streptomycetaceae</taxon>
        <taxon>Streptomyces</taxon>
    </lineage>
</organism>
<proteinExistence type="predicted"/>
<evidence type="ECO:0000313" key="4">
    <source>
        <dbReference type="Proteomes" id="UP000663908"/>
    </source>
</evidence>